<dbReference type="Gene3D" id="3.40.50.720">
    <property type="entry name" value="NAD(P)-binding Rossmann-like Domain"/>
    <property type="match status" value="1"/>
</dbReference>
<dbReference type="InterPro" id="IPR036291">
    <property type="entry name" value="NAD(P)-bd_dom_sf"/>
</dbReference>
<dbReference type="NCBIfam" id="TIGR03589">
    <property type="entry name" value="PseB"/>
    <property type="match status" value="1"/>
</dbReference>
<dbReference type="Proteomes" id="UP000177691">
    <property type="component" value="Unassembled WGS sequence"/>
</dbReference>
<evidence type="ECO:0000259" key="2">
    <source>
        <dbReference type="Pfam" id="PF02719"/>
    </source>
</evidence>
<evidence type="ECO:0000313" key="4">
    <source>
        <dbReference type="Proteomes" id="UP000177691"/>
    </source>
</evidence>
<comment type="caution">
    <text evidence="3">The sequence shown here is derived from an EMBL/GenBank/DDBJ whole genome shotgun (WGS) entry which is preliminary data.</text>
</comment>
<dbReference type="PANTHER" id="PTHR43318">
    <property type="entry name" value="UDP-N-ACETYLGLUCOSAMINE 4,6-DEHYDRATASE"/>
    <property type="match status" value="1"/>
</dbReference>
<protein>
    <submittedName>
        <fullName evidence="3">UDP-N-acetylglucosamine 4,6-dehydratase (Inverting)</fullName>
    </submittedName>
</protein>
<accession>A0A1F5RJK8</accession>
<dbReference type="InterPro" id="IPR020025">
    <property type="entry name" value="PseB"/>
</dbReference>
<dbReference type="AlphaFoldDB" id="A0A1F5RJK8"/>
<dbReference type="InterPro" id="IPR051203">
    <property type="entry name" value="Polysaccharide_Synthase-Rel"/>
</dbReference>
<comment type="similarity">
    <text evidence="1">Belongs to the polysaccharide synthase family.</text>
</comment>
<gene>
    <name evidence="3" type="ORF">A3D54_01600</name>
</gene>
<organism evidence="3 4">
    <name type="scientific">Candidatus Falkowbacteria bacterium RIFCSPHIGHO2_02_FULL_45_15</name>
    <dbReference type="NCBI Taxonomy" id="1797987"/>
    <lineage>
        <taxon>Bacteria</taxon>
        <taxon>Candidatus Falkowiibacteriota</taxon>
    </lineage>
</organism>
<dbReference type="EMBL" id="MFFU01000062">
    <property type="protein sequence ID" value="OGF14618.1"/>
    <property type="molecule type" value="Genomic_DNA"/>
</dbReference>
<sequence>MIEILKDKTILITGGTGSFGRNFVKYLLVHSETKKIIIFSRDEFKQLQMQREMNDHRHRLRFFLGDVRDLQRLQRAFSGVDIVIHAAALKQVPTLEYNPFEAVKTNILGSQNVINAAIDQNVKKVLLISTDKAVQPINLYGSTKLCAEKLFVSGNSYTGGRTKFSCVRYGNVLGSRGSVIDLLLKDGNLKKVFITDERMTRFWLTLEQSFALVLFALDNMEGGEIFIPKAASMKLVDLFTTVAPEASREVIGARPGEKMHEILLTTEEAKHTVSCNDYFVVLPEYNILDIEIFKKYWQFGSKLPVGFFFASDTNQKWLTPEQLREWLRQSKFLQA</sequence>
<dbReference type="InterPro" id="IPR003869">
    <property type="entry name" value="Polysac_CapD-like"/>
</dbReference>
<reference evidence="3 4" key="1">
    <citation type="journal article" date="2016" name="Nat. Commun.">
        <title>Thousands of microbial genomes shed light on interconnected biogeochemical processes in an aquifer system.</title>
        <authorList>
            <person name="Anantharaman K."/>
            <person name="Brown C.T."/>
            <person name="Hug L.A."/>
            <person name="Sharon I."/>
            <person name="Castelle C.J."/>
            <person name="Probst A.J."/>
            <person name="Thomas B.C."/>
            <person name="Singh A."/>
            <person name="Wilkins M.J."/>
            <person name="Karaoz U."/>
            <person name="Brodie E.L."/>
            <person name="Williams K.H."/>
            <person name="Hubbard S.S."/>
            <person name="Banfield J.F."/>
        </authorList>
    </citation>
    <scope>NUCLEOTIDE SEQUENCE [LARGE SCALE GENOMIC DNA]</scope>
</reference>
<dbReference type="Pfam" id="PF02719">
    <property type="entry name" value="Polysacc_synt_2"/>
    <property type="match status" value="1"/>
</dbReference>
<dbReference type="CDD" id="cd05237">
    <property type="entry name" value="UDP_invert_4-6DH_SDR_e"/>
    <property type="match status" value="1"/>
</dbReference>
<name>A0A1F5RJK8_9BACT</name>
<proteinExistence type="inferred from homology"/>
<feature type="domain" description="Polysaccharide biosynthesis protein CapD-like" evidence="2">
    <location>
        <begin position="10"/>
        <end position="281"/>
    </location>
</feature>
<dbReference type="PANTHER" id="PTHR43318:SF2">
    <property type="entry name" value="UDP-N-ACETYLGLUCOSAMINE 4,6-DEHYDRATASE (INVERTING)"/>
    <property type="match status" value="1"/>
</dbReference>
<evidence type="ECO:0000313" key="3">
    <source>
        <dbReference type="EMBL" id="OGF14618.1"/>
    </source>
</evidence>
<evidence type="ECO:0000256" key="1">
    <source>
        <dbReference type="ARBA" id="ARBA00007430"/>
    </source>
</evidence>
<dbReference type="SUPFAM" id="SSF51735">
    <property type="entry name" value="NAD(P)-binding Rossmann-fold domains"/>
    <property type="match status" value="1"/>
</dbReference>